<dbReference type="GO" id="GO:0016279">
    <property type="term" value="F:protein-lysine N-methyltransferase activity"/>
    <property type="evidence" value="ECO:0007669"/>
    <property type="project" value="UniProtKB-UniRule"/>
</dbReference>
<evidence type="ECO:0000256" key="4">
    <source>
        <dbReference type="ARBA" id="ARBA00022679"/>
    </source>
</evidence>
<name>A0A1E4SUT9_9ASCO</name>
<dbReference type="PANTHER" id="PTHR13200:SF0">
    <property type="entry name" value="EEF1A LYSINE METHYLTRANSFERASE 1"/>
    <property type="match status" value="1"/>
</dbReference>
<dbReference type="STRING" id="983967.A0A1E4SUT9"/>
<dbReference type="InterPro" id="IPR041370">
    <property type="entry name" value="Mlase_EEF1AKMT1/ZCCHC4"/>
</dbReference>
<evidence type="ECO:0000256" key="1">
    <source>
        <dbReference type="ARBA" id="ARBA00004496"/>
    </source>
</evidence>
<dbReference type="Proteomes" id="UP000094801">
    <property type="component" value="Unassembled WGS sequence"/>
</dbReference>
<dbReference type="Pfam" id="PF10237">
    <property type="entry name" value="N6-adenineMlase"/>
    <property type="match status" value="1"/>
</dbReference>
<proteinExistence type="inferred from homology"/>
<evidence type="ECO:0000256" key="5">
    <source>
        <dbReference type="HAMAP-Rule" id="MF_03187"/>
    </source>
</evidence>
<keyword evidence="3 5" id="KW-0489">Methyltransferase</keyword>
<dbReference type="EC" id="2.1.1.-" evidence="5"/>
<organism evidence="6 7">
    <name type="scientific">[Candida] arabinofermentans NRRL YB-2248</name>
    <dbReference type="NCBI Taxonomy" id="983967"/>
    <lineage>
        <taxon>Eukaryota</taxon>
        <taxon>Fungi</taxon>
        <taxon>Dikarya</taxon>
        <taxon>Ascomycota</taxon>
        <taxon>Saccharomycotina</taxon>
        <taxon>Pichiomycetes</taxon>
        <taxon>Pichiales</taxon>
        <taxon>Pichiaceae</taxon>
        <taxon>Ogataea</taxon>
        <taxon>Ogataea/Candida clade</taxon>
    </lineage>
</organism>
<evidence type="ECO:0000313" key="7">
    <source>
        <dbReference type="Proteomes" id="UP000094801"/>
    </source>
</evidence>
<evidence type="ECO:0000313" key="6">
    <source>
        <dbReference type="EMBL" id="ODV83261.1"/>
    </source>
</evidence>
<gene>
    <name evidence="5" type="primary">EFM5</name>
    <name evidence="6" type="ORF">CANARDRAFT_9834</name>
</gene>
<comment type="similarity">
    <text evidence="5">Belongs to the class I-like SAM-binding methyltransferase superfamily. EFM5 family.</text>
</comment>
<dbReference type="GO" id="GO:0032259">
    <property type="term" value="P:methylation"/>
    <property type="evidence" value="ECO:0007669"/>
    <property type="project" value="UniProtKB-KW"/>
</dbReference>
<dbReference type="PANTHER" id="PTHR13200">
    <property type="entry name" value="EEF1A LYSINE METHYLTRANSFERASE 1"/>
    <property type="match status" value="1"/>
</dbReference>
<dbReference type="OrthoDB" id="206354at2759"/>
<dbReference type="HAMAP" id="MF_03187">
    <property type="entry name" value="Methyltr_EFM5"/>
    <property type="match status" value="1"/>
</dbReference>
<comment type="function">
    <text evidence="5">S-adenosyl-L-methionine-dependent protein-lysine N-methyltransferase that trimethylates elongation factor 1-alpha at 'Lys-79'.</text>
</comment>
<reference evidence="7" key="1">
    <citation type="submission" date="2016-04" db="EMBL/GenBank/DDBJ databases">
        <title>Comparative genomics of biotechnologically important yeasts.</title>
        <authorList>
            <consortium name="DOE Joint Genome Institute"/>
            <person name="Riley R."/>
            <person name="Haridas S."/>
            <person name="Wolfe K.H."/>
            <person name="Lopes M.R."/>
            <person name="Hittinger C.T."/>
            <person name="Goker M."/>
            <person name="Salamov A."/>
            <person name="Wisecaver J."/>
            <person name="Long T.M."/>
            <person name="Aerts A.L."/>
            <person name="Barry K."/>
            <person name="Choi C."/>
            <person name="Clum A."/>
            <person name="Coughlan A.Y."/>
            <person name="Deshpande S."/>
            <person name="Douglass A.P."/>
            <person name="Hanson S.J."/>
            <person name="Klenk H.-P."/>
            <person name="Labutti K."/>
            <person name="Lapidus A."/>
            <person name="Lindquist E."/>
            <person name="Lipzen A."/>
            <person name="Meier-Kolthoff J.P."/>
            <person name="Ohm R.A."/>
            <person name="Otillar R.P."/>
            <person name="Pangilinan J."/>
            <person name="Peng Y."/>
            <person name="Rokas A."/>
            <person name="Rosa C.A."/>
            <person name="Scheuner C."/>
            <person name="Sibirny A.A."/>
            <person name="Slot J.C."/>
            <person name="Stielow J.B."/>
            <person name="Sun H."/>
            <person name="Kurtzman C.P."/>
            <person name="Blackwell M."/>
            <person name="Grigoriev I.V."/>
            <person name="Jeffries T.W."/>
        </authorList>
    </citation>
    <scope>NUCLEOTIDE SEQUENCE [LARGE SCALE GENOMIC DNA]</scope>
    <source>
        <strain evidence="7">NRRL YB-2248</strain>
    </source>
</reference>
<sequence length="246" mass="28642">MSESDDEMPTLSAHALAALMQFKNEEEERTKLFETMYQAADDKFEERKQVSIDDFKEDWQLSQFWYNDETANILADELLDGADSETVICIVSAPSVFAAIRKRDPQTLPTKKIYLFEYDKRFELLAGTSHFGFYDYHNPFDFREDLKGKCHRLLIDPPFLEPECQTKSAQTAKALLVENKDERTKDGYLKYRFISCTGERMSEVIKHAYPDSHVTTFLPEHKNGLSNEFSCYASFEGKNWKFLNLD</sequence>
<dbReference type="GO" id="GO:0005737">
    <property type="term" value="C:cytoplasm"/>
    <property type="evidence" value="ECO:0007669"/>
    <property type="project" value="UniProtKB-SubCell"/>
</dbReference>
<dbReference type="InterPro" id="IPR019369">
    <property type="entry name" value="Efm5/EEF1AKMT1"/>
</dbReference>
<dbReference type="AlphaFoldDB" id="A0A1E4SUT9"/>
<keyword evidence="2 5" id="KW-0963">Cytoplasm</keyword>
<keyword evidence="7" id="KW-1185">Reference proteome</keyword>
<evidence type="ECO:0000256" key="3">
    <source>
        <dbReference type="ARBA" id="ARBA00022603"/>
    </source>
</evidence>
<accession>A0A1E4SUT9</accession>
<dbReference type="EMBL" id="KV453866">
    <property type="protein sequence ID" value="ODV83261.1"/>
    <property type="molecule type" value="Genomic_DNA"/>
</dbReference>
<keyword evidence="4 5" id="KW-0808">Transferase</keyword>
<protein>
    <recommendedName>
        <fullName evidence="5">Protein-lysine N-methyltransferase EFM5</fullName>
        <ecNumber evidence="5">2.1.1.-</ecNumber>
    </recommendedName>
    <alternativeName>
        <fullName evidence="5">Elongation factor methyltransferase 5</fullName>
    </alternativeName>
</protein>
<evidence type="ECO:0000256" key="2">
    <source>
        <dbReference type="ARBA" id="ARBA00022490"/>
    </source>
</evidence>
<comment type="subcellular location">
    <subcellularLocation>
        <location evidence="1 5">Cytoplasm</location>
    </subcellularLocation>
</comment>